<sequence length="537" mass="62377">MTTRDDFLFLLLAGLFLFNSFNVHCHPNRFIEDEGGNEEDLENTWTVGDLNEGNEHDARRDEVLEKLQEVVGIRSNGEKTEHRKVPPQFMMELYNNVADPSGVTRGRNPYNAKVVRSFIERDTSMSRFYFFNITGLEVNESVLEAELHLYRKRTLSKSSHLSTLASPYYLIRVYQVLDERSLDVPDLHRLLNVRHVGAHASGWQIFNVKQAVLAWLNGEPNLGLLVTASTLYEEPVNVEFSRRNEYHHSKQPILVLFDDDGKRHRGDKKTVPRYYTYDNNNEIVGEISYDGDHKIDLKNEYDEKSTEKHDRRRGQPEETRWESENKSEFFQRQKRTQRGEHDAMVQEGKEDVTEGTSRRRRRETISSRKLHRKFPSNSATFTGTLTSMDIYKRAMRRERIGERVRQRSMSLLNENFREKRSTKSYASVQQNVTECARHELYVDFKEIDLSSSIIAPRGYSAYHCKGICELPLSQDQQPTNHATIQGLVHQMGLVKGVERPCCVPTKLLSVTILFFDDNENVVLKDSQDMIADRCGCR</sequence>
<dbReference type="CDD" id="cd13765">
    <property type="entry name" value="TGF_beta_ADMP"/>
    <property type="match status" value="1"/>
</dbReference>
<comment type="subcellular location">
    <subcellularLocation>
        <location evidence="1">Secreted</location>
    </subcellularLocation>
</comment>
<dbReference type="InterPro" id="IPR001839">
    <property type="entry name" value="TGF-b_C"/>
</dbReference>
<keyword evidence="4 10" id="KW-0732">Signal</keyword>
<feature type="compositionally biased region" description="Basic and acidic residues" evidence="9">
    <location>
        <begin position="300"/>
        <end position="352"/>
    </location>
</feature>
<dbReference type="Pfam" id="PF00019">
    <property type="entry name" value="TGF_beta"/>
    <property type="match status" value="1"/>
</dbReference>
<keyword evidence="5 8" id="KW-0339">Growth factor</keyword>
<dbReference type="STRING" id="597456.A0A0L7REB5"/>
<dbReference type="InterPro" id="IPR001111">
    <property type="entry name" value="TGF-b_propeptide"/>
</dbReference>
<evidence type="ECO:0000256" key="4">
    <source>
        <dbReference type="ARBA" id="ARBA00022729"/>
    </source>
</evidence>
<dbReference type="PROSITE" id="PS00250">
    <property type="entry name" value="TGF_BETA_1"/>
    <property type="match status" value="1"/>
</dbReference>
<dbReference type="EMBL" id="KQ414613">
    <property type="protein sequence ID" value="KOC69071.1"/>
    <property type="molecule type" value="Genomic_DNA"/>
</dbReference>
<dbReference type="InterPro" id="IPR029034">
    <property type="entry name" value="Cystine-knot_cytokine"/>
</dbReference>
<dbReference type="PANTHER" id="PTHR11848">
    <property type="entry name" value="TGF-BETA FAMILY"/>
    <property type="match status" value="1"/>
</dbReference>
<dbReference type="PANTHER" id="PTHR11848:SF308">
    <property type="entry name" value="BMP-LIKE PROTEIN UNC-129"/>
    <property type="match status" value="1"/>
</dbReference>
<accession>A0A0L7REB5</accession>
<protein>
    <submittedName>
        <fullName evidence="12">Bone morphogenetic protein 3</fullName>
    </submittedName>
</protein>
<evidence type="ECO:0000259" key="11">
    <source>
        <dbReference type="PROSITE" id="PS51362"/>
    </source>
</evidence>
<dbReference type="GO" id="GO:0005125">
    <property type="term" value="F:cytokine activity"/>
    <property type="evidence" value="ECO:0007669"/>
    <property type="project" value="TreeGrafter"/>
</dbReference>
<dbReference type="Proteomes" id="UP000053825">
    <property type="component" value="Unassembled WGS sequence"/>
</dbReference>
<evidence type="ECO:0000256" key="3">
    <source>
        <dbReference type="ARBA" id="ARBA00022525"/>
    </source>
</evidence>
<keyword evidence="6" id="KW-1015">Disulfide bond</keyword>
<evidence type="ECO:0000256" key="5">
    <source>
        <dbReference type="ARBA" id="ARBA00023030"/>
    </source>
</evidence>
<evidence type="ECO:0000256" key="1">
    <source>
        <dbReference type="ARBA" id="ARBA00004613"/>
    </source>
</evidence>
<organism evidence="12 13">
    <name type="scientific">Habropoda laboriosa</name>
    <dbReference type="NCBI Taxonomy" id="597456"/>
    <lineage>
        <taxon>Eukaryota</taxon>
        <taxon>Metazoa</taxon>
        <taxon>Ecdysozoa</taxon>
        <taxon>Arthropoda</taxon>
        <taxon>Hexapoda</taxon>
        <taxon>Insecta</taxon>
        <taxon>Pterygota</taxon>
        <taxon>Neoptera</taxon>
        <taxon>Endopterygota</taxon>
        <taxon>Hymenoptera</taxon>
        <taxon>Apocrita</taxon>
        <taxon>Aculeata</taxon>
        <taxon>Apoidea</taxon>
        <taxon>Anthophila</taxon>
        <taxon>Apidae</taxon>
        <taxon>Habropoda</taxon>
    </lineage>
</organism>
<dbReference type="Pfam" id="PF00688">
    <property type="entry name" value="TGFb_propeptide"/>
    <property type="match status" value="1"/>
</dbReference>
<reference evidence="12 13" key="1">
    <citation type="submission" date="2015-07" db="EMBL/GenBank/DDBJ databases">
        <title>The genome of Habropoda laboriosa.</title>
        <authorList>
            <person name="Pan H."/>
            <person name="Kapheim K."/>
        </authorList>
    </citation>
    <scope>NUCLEOTIDE SEQUENCE [LARGE SCALE GENOMIC DNA]</scope>
    <source>
        <strain evidence="12">0110345459</strain>
    </source>
</reference>
<proteinExistence type="inferred from homology"/>
<dbReference type="AlphaFoldDB" id="A0A0L7REB5"/>
<dbReference type="OrthoDB" id="5987191at2759"/>
<feature type="region of interest" description="Disordered" evidence="9">
    <location>
        <begin position="300"/>
        <end position="368"/>
    </location>
</feature>
<evidence type="ECO:0000256" key="2">
    <source>
        <dbReference type="ARBA" id="ARBA00006656"/>
    </source>
</evidence>
<dbReference type="Gene3D" id="2.10.90.10">
    <property type="entry name" value="Cystine-knot cytokines"/>
    <property type="match status" value="1"/>
</dbReference>
<feature type="signal peptide" evidence="10">
    <location>
        <begin position="1"/>
        <end position="25"/>
    </location>
</feature>
<feature type="domain" description="TGF-beta family profile" evidence="11">
    <location>
        <begin position="417"/>
        <end position="537"/>
    </location>
</feature>
<dbReference type="SMART" id="SM00204">
    <property type="entry name" value="TGFB"/>
    <property type="match status" value="1"/>
</dbReference>
<dbReference type="InterPro" id="IPR015615">
    <property type="entry name" value="TGF-beta-rel"/>
</dbReference>
<dbReference type="PROSITE" id="PS51362">
    <property type="entry name" value="TGF_BETA_2"/>
    <property type="match status" value="1"/>
</dbReference>
<keyword evidence="7" id="KW-0325">Glycoprotein</keyword>
<keyword evidence="3" id="KW-0964">Secreted</keyword>
<evidence type="ECO:0000256" key="9">
    <source>
        <dbReference type="SAM" id="MobiDB-lite"/>
    </source>
</evidence>
<name>A0A0L7REB5_9HYME</name>
<dbReference type="SUPFAM" id="SSF57501">
    <property type="entry name" value="Cystine-knot cytokines"/>
    <property type="match status" value="1"/>
</dbReference>
<comment type="similarity">
    <text evidence="2 8">Belongs to the TGF-beta family.</text>
</comment>
<dbReference type="GO" id="GO:0008083">
    <property type="term" value="F:growth factor activity"/>
    <property type="evidence" value="ECO:0007669"/>
    <property type="project" value="UniProtKB-KW"/>
</dbReference>
<evidence type="ECO:0000256" key="7">
    <source>
        <dbReference type="ARBA" id="ARBA00023180"/>
    </source>
</evidence>
<gene>
    <name evidence="12" type="ORF">WH47_09628</name>
</gene>
<feature type="chain" id="PRO_5005575346" evidence="10">
    <location>
        <begin position="26"/>
        <end position="537"/>
    </location>
</feature>
<feature type="compositionally biased region" description="Basic residues" evidence="9">
    <location>
        <begin position="358"/>
        <end position="368"/>
    </location>
</feature>
<dbReference type="FunFam" id="2.10.90.10:FF:000001">
    <property type="entry name" value="Bone morphogenetic protein 4"/>
    <property type="match status" value="1"/>
</dbReference>
<evidence type="ECO:0000256" key="6">
    <source>
        <dbReference type="ARBA" id="ARBA00023157"/>
    </source>
</evidence>
<keyword evidence="13" id="KW-1185">Reference proteome</keyword>
<dbReference type="InterPro" id="IPR017948">
    <property type="entry name" value="TGFb_CS"/>
</dbReference>
<evidence type="ECO:0000256" key="8">
    <source>
        <dbReference type="RuleBase" id="RU000354"/>
    </source>
</evidence>
<dbReference type="Gene3D" id="2.60.120.970">
    <property type="match status" value="1"/>
</dbReference>
<dbReference type="GO" id="GO:0005615">
    <property type="term" value="C:extracellular space"/>
    <property type="evidence" value="ECO:0007669"/>
    <property type="project" value="TreeGrafter"/>
</dbReference>
<evidence type="ECO:0000313" key="12">
    <source>
        <dbReference type="EMBL" id="KOC69071.1"/>
    </source>
</evidence>
<evidence type="ECO:0000313" key="13">
    <source>
        <dbReference type="Proteomes" id="UP000053825"/>
    </source>
</evidence>
<evidence type="ECO:0000256" key="10">
    <source>
        <dbReference type="SAM" id="SignalP"/>
    </source>
</evidence>